<gene>
    <name evidence="8" type="ORF">GCM10009092_14560</name>
</gene>
<dbReference type="InterPro" id="IPR016039">
    <property type="entry name" value="Thiolase-like"/>
</dbReference>
<protein>
    <recommendedName>
        <fullName evidence="7">Ketosynthase family 3 (KS3) domain-containing protein</fullName>
    </recommendedName>
</protein>
<dbReference type="PANTHER" id="PTHR43775:SF37">
    <property type="entry name" value="SI:DKEY-61P9.11"/>
    <property type="match status" value="1"/>
</dbReference>
<keyword evidence="3" id="KW-0597">Phosphoprotein</keyword>
<feature type="domain" description="Ketosynthase family 3 (KS3)" evidence="7">
    <location>
        <begin position="1"/>
        <end position="445"/>
    </location>
</feature>
<dbReference type="InterPro" id="IPR018201">
    <property type="entry name" value="Ketoacyl_synth_AS"/>
</dbReference>
<dbReference type="InterPro" id="IPR029069">
    <property type="entry name" value="HotDog_dom_sf"/>
</dbReference>
<dbReference type="InterPro" id="IPR014031">
    <property type="entry name" value="Ketoacyl_synth_C"/>
</dbReference>
<dbReference type="Proteomes" id="UP001501757">
    <property type="component" value="Unassembled WGS sequence"/>
</dbReference>
<reference evidence="9" key="1">
    <citation type="journal article" date="2019" name="Int. J. Syst. Evol. Microbiol.">
        <title>The Global Catalogue of Microorganisms (GCM) 10K type strain sequencing project: providing services to taxonomists for standard genome sequencing and annotation.</title>
        <authorList>
            <consortium name="The Broad Institute Genomics Platform"/>
            <consortium name="The Broad Institute Genome Sequencing Center for Infectious Disease"/>
            <person name="Wu L."/>
            <person name="Ma J."/>
        </authorList>
    </citation>
    <scope>NUCLEOTIDE SEQUENCE [LARGE SCALE GENOMIC DNA]</scope>
    <source>
        <strain evidence="9">JCM 13378</strain>
    </source>
</reference>
<dbReference type="SUPFAM" id="SSF53901">
    <property type="entry name" value="Thiolase-like"/>
    <property type="match status" value="4"/>
</dbReference>
<keyword evidence="2" id="KW-0596">Phosphopantetheine</keyword>
<dbReference type="Pfam" id="PF00109">
    <property type="entry name" value="ketoacyl-synt"/>
    <property type="match status" value="2"/>
</dbReference>
<dbReference type="PROSITE" id="PS52004">
    <property type="entry name" value="KS3_2"/>
    <property type="match status" value="2"/>
</dbReference>
<evidence type="ECO:0000259" key="7">
    <source>
        <dbReference type="PROSITE" id="PS52004"/>
    </source>
</evidence>
<evidence type="ECO:0000256" key="4">
    <source>
        <dbReference type="ARBA" id="ARBA00022679"/>
    </source>
</evidence>
<keyword evidence="9" id="KW-1185">Reference proteome</keyword>
<keyword evidence="4 6" id="KW-0808">Transferase</keyword>
<evidence type="ECO:0000256" key="6">
    <source>
        <dbReference type="RuleBase" id="RU003694"/>
    </source>
</evidence>
<keyword evidence="5" id="KW-0456">Lyase</keyword>
<comment type="similarity">
    <text evidence="6">Belongs to the thiolase-like superfamily. Beta-ketoacyl-ACP synthases family.</text>
</comment>
<sequence>MRPIAIVGMGCLFPGAASPQEYWQNLLAEQDATSFLSDDLLGVPLQHYVADEPGTPDKINYHKNGHIRGFRFDAQGYRLPADKLEGLDNLFKWTLYAANQAWRDAQQPDSASGRCGLVLGNIGMPTHAGKRYLNGFYNKVLEPYIRDLLGDERFRFAQYWPDGQKDADNLSTTSYNATIAAMAMGLQGPVYTLDAACSSALYAIQMACFYLSSHKADVMLSGAVCHADHIYIDHGFNMLHAFPSPGQQSIPFDRHSEGLKAGEGAGVVALKRLEDAERDGDRIYGVIESIGLSNDAGAKHILVPDTQGQKLALSRAYANGNSLVDYLECHATGTPVGDQVELNSIEQFFGQDHPLPLIGANKGNVGHMLTASGMASLIKVLLSMRHGQIPATIDLKEMVSTKGGNLNIDRVVRKAQAWPTPAGQRRAGINAFGFGGVNGHMVLRDAVKCESAQDKQRLQLEKMVITGMSVAMAETHSVNQFNTSIRDAKQHFSPLPGNRWSGLEQRQDLLDEYGLTTPPLGAYIEKFEFDCKRFKMPPNMAGIHLLSHLSLMQLAAGAFVDAGYQVDSKVRNIAVIVAADSDYLCYRYQARNEAAWQVRDSLAKSGVELSAEQVATLEGIVKDSLFPEPYAEGITGGIGNVVASRISASLRLSGPAFTVCAQENSVFRALELARFLLSLDGLEAVIVGSGSFCGGPENVLLSNPQQPANQGRMTLSFDHQASGWNVGEGGAVVVLKSETGAAQSQDKQYASIESLAFATAEVQQQTLTYPSAEGIDRCARQALSEAGIEAADVGYLEAHASGIAAEDQAELAAICRVYTTPQSSKTTVLGSAKANFGHLGCAAGMVSLVKSALCLSQGYLPATPNWQGAESAEQLDNSGLKVIGQSQDWADALQGQGYAAISSMGRDLTYAHVVLKAPQPEARRSQLNELDSESLRSGSLLKEIHVGREKAIGEMILCDASRQRLGLEHKREAGSVAVREVADTALAEAGSVASLLQYMRGREAARNLSTHLAYLRTEQRFYHQLTSLAQGKMLASGGSRLARPVPSVTRPAADLSLVNRKVLFNRADLEEMTDGRVAKVLGEQYAEADQYPIRTRMPSPPYLFVSRILTLTAEFGKLEPCVIEWEYDLEPTDWFVYHNLVPAFVSLESSHAMIVAFTCIGCDQLFKGELKYRAIDSQTTIYSDLPKAGEVLRGKVQIHGFTKVGKNVLIRYEYDGYIGDRHSFKLTATSGFFPVKEIDQAKAFDTSKLFAKATPQPSFAPLLPCAKTQFSDQDLQAVQAGDLAGCFGAHFGSTPAPGLYAAKAQMLDRVLSLDPNGGPWGLGQALGERDIDPSHWAFAAHFKNDPVLPGTLIVEGAEQLVRFYLYYLGLHSLDYLKPQLICEHTYSAKFRGEVKCATDKLQYRLSVKHLECKSTADGRIASLEILFIAETLYRNKVIGVCDNLGARFVADAS</sequence>
<name>A0ABP3GT67_9ALTE</name>
<evidence type="ECO:0000256" key="2">
    <source>
        <dbReference type="ARBA" id="ARBA00022450"/>
    </source>
</evidence>
<dbReference type="CDD" id="cd00833">
    <property type="entry name" value="PKS"/>
    <property type="match status" value="2"/>
</dbReference>
<dbReference type="InterPro" id="IPR013114">
    <property type="entry name" value="FabA_FabZ"/>
</dbReference>
<accession>A0ABP3GT67</accession>
<evidence type="ECO:0000256" key="3">
    <source>
        <dbReference type="ARBA" id="ARBA00022553"/>
    </source>
</evidence>
<comment type="pathway">
    <text evidence="1">Lipid metabolism; fatty acid biosynthesis.</text>
</comment>
<dbReference type="Pfam" id="PF07977">
    <property type="entry name" value="FabA"/>
    <property type="match status" value="1"/>
</dbReference>
<dbReference type="PROSITE" id="PS00606">
    <property type="entry name" value="KS3_1"/>
    <property type="match status" value="1"/>
</dbReference>
<dbReference type="SUPFAM" id="SSF54637">
    <property type="entry name" value="Thioesterase/thiol ester dehydrase-isomerase"/>
    <property type="match status" value="2"/>
</dbReference>
<dbReference type="InterPro" id="IPR014030">
    <property type="entry name" value="Ketoacyl_synth_N"/>
</dbReference>
<dbReference type="Gene3D" id="3.10.129.10">
    <property type="entry name" value="Hotdog Thioesterase"/>
    <property type="match status" value="2"/>
</dbReference>
<dbReference type="PANTHER" id="PTHR43775">
    <property type="entry name" value="FATTY ACID SYNTHASE"/>
    <property type="match status" value="1"/>
</dbReference>
<evidence type="ECO:0000256" key="1">
    <source>
        <dbReference type="ARBA" id="ARBA00005194"/>
    </source>
</evidence>
<feature type="domain" description="Ketosynthase family 3 (KS3)" evidence="7">
    <location>
        <begin position="460"/>
        <end position="917"/>
    </location>
</feature>
<organism evidence="8 9">
    <name type="scientific">Bowmanella denitrificans</name>
    <dbReference type="NCBI Taxonomy" id="366582"/>
    <lineage>
        <taxon>Bacteria</taxon>
        <taxon>Pseudomonadati</taxon>
        <taxon>Pseudomonadota</taxon>
        <taxon>Gammaproteobacteria</taxon>
        <taxon>Alteromonadales</taxon>
        <taxon>Alteromonadaceae</taxon>
        <taxon>Bowmanella</taxon>
    </lineage>
</organism>
<evidence type="ECO:0000313" key="8">
    <source>
        <dbReference type="EMBL" id="GAA0351264.1"/>
    </source>
</evidence>
<evidence type="ECO:0000313" key="9">
    <source>
        <dbReference type="Proteomes" id="UP001501757"/>
    </source>
</evidence>
<dbReference type="Gene3D" id="3.40.47.10">
    <property type="match status" value="2"/>
</dbReference>
<proteinExistence type="inferred from homology"/>
<dbReference type="InterPro" id="IPR020841">
    <property type="entry name" value="PKS_Beta-ketoAc_synthase_dom"/>
</dbReference>
<dbReference type="Pfam" id="PF02801">
    <property type="entry name" value="Ketoacyl-synt_C"/>
    <property type="match status" value="2"/>
</dbReference>
<dbReference type="RefSeq" id="WP_343843564.1">
    <property type="nucleotide sequence ID" value="NZ_BAAAEI010000006.1"/>
</dbReference>
<dbReference type="SMART" id="SM00825">
    <property type="entry name" value="PKS_KS"/>
    <property type="match status" value="1"/>
</dbReference>
<comment type="caution">
    <text evidence="8">The sequence shown here is derived from an EMBL/GenBank/DDBJ whole genome shotgun (WGS) entry which is preliminary data.</text>
</comment>
<dbReference type="EMBL" id="BAAAEI010000006">
    <property type="protein sequence ID" value="GAA0351264.1"/>
    <property type="molecule type" value="Genomic_DNA"/>
</dbReference>
<dbReference type="InterPro" id="IPR050091">
    <property type="entry name" value="PKS_NRPS_Biosynth_Enz"/>
</dbReference>
<evidence type="ECO:0000256" key="5">
    <source>
        <dbReference type="ARBA" id="ARBA00023239"/>
    </source>
</evidence>